<dbReference type="EMBL" id="MZ336020">
    <property type="protein sequence ID" value="QWY14074.1"/>
    <property type="molecule type" value="Genomic_DNA"/>
</dbReference>
<dbReference type="InterPro" id="IPR012337">
    <property type="entry name" value="RNaseH-like_sf"/>
</dbReference>
<evidence type="ECO:0000259" key="2">
    <source>
        <dbReference type="SMART" id="SM00482"/>
    </source>
</evidence>
<dbReference type="Gene3D" id="3.30.420.10">
    <property type="entry name" value="Ribonuclease H-like superfamily/Ribonuclease H"/>
    <property type="match status" value="1"/>
</dbReference>
<dbReference type="SUPFAM" id="SSF53098">
    <property type="entry name" value="Ribonuclease H-like"/>
    <property type="match status" value="1"/>
</dbReference>
<dbReference type="RefSeq" id="YP_010845259.1">
    <property type="nucleotide sequence ID" value="NC_079187.1"/>
</dbReference>
<dbReference type="GeneID" id="80832411"/>
<keyword evidence="4" id="KW-1185">Reference proteome</keyword>
<dbReference type="Gene3D" id="1.10.150.20">
    <property type="entry name" value="5' to 3' exonuclease, C-terminal subdomain"/>
    <property type="match status" value="1"/>
</dbReference>
<proteinExistence type="predicted"/>
<evidence type="ECO:0000313" key="4">
    <source>
        <dbReference type="Proteomes" id="UP000693898"/>
    </source>
</evidence>
<dbReference type="KEGG" id="vg:80832411"/>
<organism evidence="3 4">
    <name type="scientific">Aeromonas phage pAh6.2TG</name>
    <dbReference type="NCBI Taxonomy" id="2849625"/>
    <lineage>
        <taxon>Viruses</taxon>
        <taxon>Duplodnaviria</taxon>
        <taxon>Heunggongvirae</taxon>
        <taxon>Uroviricota</taxon>
        <taxon>Caudoviricetes</taxon>
        <taxon>Chaseviridae</taxon>
        <taxon>Nefertitivirinae</taxon>
        <taxon>Phayathaivirus</taxon>
        <taxon>Phayathaivirus pAh62TG</taxon>
    </lineage>
</organism>
<dbReference type="InterPro" id="IPR043502">
    <property type="entry name" value="DNA/RNA_pol_sf"/>
</dbReference>
<accession>A0A8F3C956</accession>
<dbReference type="SMART" id="SM00482">
    <property type="entry name" value="POLAc"/>
    <property type="match status" value="1"/>
</dbReference>
<keyword evidence="1" id="KW-0235">DNA replication</keyword>
<protein>
    <submittedName>
        <fullName evidence="3">DNA polymerase</fullName>
    </submittedName>
</protein>
<dbReference type="Proteomes" id="UP000693898">
    <property type="component" value="Segment"/>
</dbReference>
<dbReference type="Gene3D" id="3.30.70.370">
    <property type="match status" value="1"/>
</dbReference>
<dbReference type="GO" id="GO:0003887">
    <property type="term" value="F:DNA-directed DNA polymerase activity"/>
    <property type="evidence" value="ECO:0007669"/>
    <property type="project" value="InterPro"/>
</dbReference>
<evidence type="ECO:0000256" key="1">
    <source>
        <dbReference type="ARBA" id="ARBA00023109"/>
    </source>
</evidence>
<reference evidence="3" key="1">
    <citation type="submission" date="2021-06" db="EMBL/GenBank/DDBJ databases">
        <authorList>
            <person name="Le T.D."/>
        </authorList>
    </citation>
    <scope>NUCLEOTIDE SEQUENCE</scope>
</reference>
<dbReference type="InterPro" id="IPR001098">
    <property type="entry name" value="DNA-dir_DNA_pol_A_palm_dom"/>
</dbReference>
<sequence length="675" mass="78476">MVNYLLEHPDPNNMFAADIETTGLLEDLYTQDDPQLHNFGCKALDGREFLFSQAYNVLSDRACEDIRPISELQAFLDTGPCLIMHNGMCYDGEALIFFGYDISKVKMLDTLYLAWYLEPLRNRYGLAEYGEEFGIPKPVIDDWQNLSQEEYNRRVMQDCRIQLQLWKRLYAMLMRLYDNIEKDAWKALNHVCVIKARHLRNQQRTKWTVDVPAAQSLSERLELDKAERFKELIEVMPRMPVWKTKKRCEKPWKMNGALSSHGEGWLKFCMLYGVDFESHQEYTYQDGTVEGNPNSPQQVKDWLFSLGWEPETWEYKRDKDTGEERKIPQINVKHTGGELDPGIERLIEDHQELHRLKGLGIVKHRIGIVNGWIRDHIDGKVIARAAGFTNTLRLRHAEVVNVPSARVPYGHELRSLLIAHDDNHQLLGSDLSSLEDRCKHHYQLPLDPEYVKSQQTEGYDPHMRIARMGGLCTIEDEEFYIACELDQVEMTDENKARYKKLKPIRGKGKPINYGCQYGQRPAGIARSAKMPLAMAETLFNAYWELNWSINKIAESTEVKSANGCNWQRNPVSGIWYYLKTNKDRFSTLCQGTGAYAFDIWVEQIFQICEERWNREPLLNGQFHDEVILTVRKGEKMEALWREVVTTAIARANVILGMRREIDCDIQFDTCYAGIH</sequence>
<dbReference type="SUPFAM" id="SSF56672">
    <property type="entry name" value="DNA/RNA polymerases"/>
    <property type="match status" value="1"/>
</dbReference>
<dbReference type="InterPro" id="IPR036397">
    <property type="entry name" value="RNaseH_sf"/>
</dbReference>
<name>A0A8F3C956_9CAUD</name>
<dbReference type="GO" id="GO:0003677">
    <property type="term" value="F:DNA binding"/>
    <property type="evidence" value="ECO:0007669"/>
    <property type="project" value="InterPro"/>
</dbReference>
<keyword evidence="1" id="KW-1194">Viral DNA replication</keyword>
<dbReference type="GO" id="GO:0039693">
    <property type="term" value="P:viral DNA genome replication"/>
    <property type="evidence" value="ECO:0007669"/>
    <property type="project" value="UniProtKB-KW"/>
</dbReference>
<feature type="domain" description="DNA-directed DNA polymerase family A palm" evidence="2">
    <location>
        <begin position="410"/>
        <end position="634"/>
    </location>
</feature>
<dbReference type="GO" id="GO:0006260">
    <property type="term" value="P:DNA replication"/>
    <property type="evidence" value="ECO:0007669"/>
    <property type="project" value="InterPro"/>
</dbReference>
<evidence type="ECO:0000313" key="3">
    <source>
        <dbReference type="EMBL" id="QWY14074.1"/>
    </source>
</evidence>